<organism evidence="4">
    <name type="scientific">Schistocephalus solidus</name>
    <name type="common">Tapeworm</name>
    <dbReference type="NCBI Taxonomy" id="70667"/>
    <lineage>
        <taxon>Eukaryota</taxon>
        <taxon>Metazoa</taxon>
        <taxon>Spiralia</taxon>
        <taxon>Lophotrochozoa</taxon>
        <taxon>Platyhelminthes</taxon>
        <taxon>Cestoda</taxon>
        <taxon>Eucestoda</taxon>
        <taxon>Diphyllobothriidea</taxon>
        <taxon>Diphyllobothriidae</taxon>
        <taxon>Schistocephalus</taxon>
    </lineage>
</organism>
<dbReference type="WBParaSite" id="SSLN_0000803301-mRNA-1">
    <property type="protein sequence ID" value="SSLN_0000803301-mRNA-1"/>
    <property type="gene ID" value="SSLN_0000803301"/>
</dbReference>
<dbReference type="Proteomes" id="UP000275846">
    <property type="component" value="Unassembled WGS sequence"/>
</dbReference>
<dbReference type="OrthoDB" id="410404at2759"/>
<name>A0A183SU40_SCHSO</name>
<dbReference type="PANTHER" id="PTHR47027:SF26">
    <property type="entry name" value="REVERSE TRANSCRIPTASE DOMAIN-CONTAINING PROTEIN"/>
    <property type="match status" value="1"/>
</dbReference>
<evidence type="ECO:0000313" key="2">
    <source>
        <dbReference type="EMBL" id="VDL94123.1"/>
    </source>
</evidence>
<evidence type="ECO:0000313" key="4">
    <source>
        <dbReference type="WBParaSite" id="SSLN_0000803301-mRNA-1"/>
    </source>
</evidence>
<sequence>MRVSGVVCASTAGISAFQTSHPPPSHLHKPYGGRGSNSVGGPADDCILNPVTGDDMQRSMDHFTVGRTTFGLTINATKTTAQCGIKCSTKQYQRQSTKNVENFAYLGSTLSRNTRTDDEVAQRISKASQACGRLQASVWNRHGIHLNTKPKMYKAFVLTTLL</sequence>
<proteinExistence type="predicted"/>
<dbReference type="EMBL" id="UYSU01034280">
    <property type="protein sequence ID" value="VDL94123.1"/>
    <property type="molecule type" value="Genomic_DNA"/>
</dbReference>
<accession>A0A183SU40</accession>
<gene>
    <name evidence="2" type="ORF">SSLN_LOCUS7738</name>
</gene>
<protein>
    <submittedName>
        <fullName evidence="4">Reverse transcriptase domain-containing protein</fullName>
    </submittedName>
</protein>
<evidence type="ECO:0000256" key="1">
    <source>
        <dbReference type="SAM" id="MobiDB-lite"/>
    </source>
</evidence>
<reference evidence="2 3" key="2">
    <citation type="submission" date="2018-11" db="EMBL/GenBank/DDBJ databases">
        <authorList>
            <consortium name="Pathogen Informatics"/>
        </authorList>
    </citation>
    <scope>NUCLEOTIDE SEQUENCE [LARGE SCALE GENOMIC DNA]</scope>
    <source>
        <strain evidence="2 3">NST_G2</strain>
    </source>
</reference>
<dbReference type="AlphaFoldDB" id="A0A183SU40"/>
<reference evidence="4" key="1">
    <citation type="submission" date="2016-06" db="UniProtKB">
        <authorList>
            <consortium name="WormBaseParasite"/>
        </authorList>
    </citation>
    <scope>IDENTIFICATION</scope>
</reference>
<evidence type="ECO:0000313" key="3">
    <source>
        <dbReference type="Proteomes" id="UP000275846"/>
    </source>
</evidence>
<dbReference type="PANTHER" id="PTHR47027">
    <property type="entry name" value="REVERSE TRANSCRIPTASE DOMAIN-CONTAINING PROTEIN"/>
    <property type="match status" value="1"/>
</dbReference>
<keyword evidence="3" id="KW-1185">Reference proteome</keyword>
<feature type="region of interest" description="Disordered" evidence="1">
    <location>
        <begin position="18"/>
        <end position="39"/>
    </location>
</feature>